<keyword evidence="1" id="KW-0812">Transmembrane</keyword>
<dbReference type="Proteomes" id="UP001595850">
    <property type="component" value="Unassembled WGS sequence"/>
</dbReference>
<feature type="transmembrane region" description="Helical" evidence="1">
    <location>
        <begin position="191"/>
        <end position="217"/>
    </location>
</feature>
<feature type="transmembrane region" description="Helical" evidence="1">
    <location>
        <begin position="403"/>
        <end position="425"/>
    </location>
</feature>
<proteinExistence type="predicted"/>
<keyword evidence="1" id="KW-0472">Membrane</keyword>
<sequence length="622" mass="66069">MGTSQEERTGPPGTRFALPSRAPGLRRPVAAGAVLLIAASLVLHVLVLKDSYFVEDDLLFVGNAYQSGLTPDFLLRVHNGHFMPGAFALTWVLSHASAYDWTLVASVTTAAQALLSVAAFRLLGLLFGYRPMILLPLTVFLFSPLTIPGFGWWAAAINAVPLQLAMVLALTAQVRFARGEGDRYGRRALGWWLMGMAFSIKGVFVAFVLFAVTTAFLRDRQIGWIRSMLRELGRHRRLWGAYAAIMGGYTALYLARRSAAPVEGAVLPQTGHALEMVGTMVGRTFPSGAVGGPLGWLSNGVTGGLAAPSDTLVAISWVVVAAVVVTTVVHRRRAVRAWVLLGGYLLFADAVPAVIARSGSVAASGAEPRYVADAVVVLMLCLGFALLPLAGERDAYRRPLPGGSLRALTAGLAAGAYLVVSVISIEDYRSGLSVDRIRGYFDTVRAELAAAPDDTVIYPTPVPDHVMVPWFGDGRLSSRVLTPLARPALRARMTHPEPSHEAKVFDQEGRLVEMGVFGFFEPLPPGGFCLPVTDGAVLVPEAVSAGGPVTAGSLFYSAARSASVTLEVGRERLVLNLRATPGDTIYFPMRTAGRGVRIVIDDPGAQVCLKGLAIGAPAAPPP</sequence>
<feature type="transmembrane region" description="Helical" evidence="1">
    <location>
        <begin position="370"/>
        <end position="391"/>
    </location>
</feature>
<comment type="caution">
    <text evidence="2">The sequence shown here is derived from an EMBL/GenBank/DDBJ whole genome shotgun (WGS) entry which is preliminary data.</text>
</comment>
<feature type="transmembrane region" description="Helical" evidence="1">
    <location>
        <begin position="337"/>
        <end position="358"/>
    </location>
</feature>
<organism evidence="2 3">
    <name type="scientific">Planomonospora corallina</name>
    <dbReference type="NCBI Taxonomy" id="1806052"/>
    <lineage>
        <taxon>Bacteria</taxon>
        <taxon>Bacillati</taxon>
        <taxon>Actinomycetota</taxon>
        <taxon>Actinomycetes</taxon>
        <taxon>Streptosporangiales</taxon>
        <taxon>Streptosporangiaceae</taxon>
        <taxon>Planomonospora</taxon>
    </lineage>
</organism>
<feature type="transmembrane region" description="Helical" evidence="1">
    <location>
        <begin position="132"/>
        <end position="155"/>
    </location>
</feature>
<name>A0ABV8I897_9ACTN</name>
<protein>
    <submittedName>
        <fullName evidence="2">Uncharacterized protein</fullName>
    </submittedName>
</protein>
<reference evidence="3" key="1">
    <citation type="journal article" date="2019" name="Int. J. Syst. Evol. Microbiol.">
        <title>The Global Catalogue of Microorganisms (GCM) 10K type strain sequencing project: providing services to taxonomists for standard genome sequencing and annotation.</title>
        <authorList>
            <consortium name="The Broad Institute Genomics Platform"/>
            <consortium name="The Broad Institute Genome Sequencing Center for Infectious Disease"/>
            <person name="Wu L."/>
            <person name="Ma J."/>
        </authorList>
    </citation>
    <scope>NUCLEOTIDE SEQUENCE [LARGE SCALE GENOMIC DNA]</scope>
    <source>
        <strain evidence="3">TBRC 4489</strain>
    </source>
</reference>
<dbReference type="EMBL" id="JBHSBM010000011">
    <property type="protein sequence ID" value="MFC4058125.1"/>
    <property type="molecule type" value="Genomic_DNA"/>
</dbReference>
<feature type="transmembrane region" description="Helical" evidence="1">
    <location>
        <begin position="101"/>
        <end position="120"/>
    </location>
</feature>
<evidence type="ECO:0000256" key="1">
    <source>
        <dbReference type="SAM" id="Phobius"/>
    </source>
</evidence>
<gene>
    <name evidence="2" type="ORF">ACFOWE_07450</name>
</gene>
<feature type="transmembrane region" description="Helical" evidence="1">
    <location>
        <begin position="29"/>
        <end position="48"/>
    </location>
</feature>
<keyword evidence="1" id="KW-1133">Transmembrane helix</keyword>
<keyword evidence="3" id="KW-1185">Reference proteome</keyword>
<evidence type="ECO:0000313" key="3">
    <source>
        <dbReference type="Proteomes" id="UP001595850"/>
    </source>
</evidence>
<feature type="transmembrane region" description="Helical" evidence="1">
    <location>
        <begin position="311"/>
        <end position="330"/>
    </location>
</feature>
<evidence type="ECO:0000313" key="2">
    <source>
        <dbReference type="EMBL" id="MFC4058125.1"/>
    </source>
</evidence>
<dbReference type="RefSeq" id="WP_377286308.1">
    <property type="nucleotide sequence ID" value="NZ_JBHSBM010000011.1"/>
</dbReference>
<feature type="transmembrane region" description="Helical" evidence="1">
    <location>
        <begin position="238"/>
        <end position="255"/>
    </location>
</feature>
<accession>A0ABV8I897</accession>